<proteinExistence type="predicted"/>
<dbReference type="Proteomes" id="UP001556367">
    <property type="component" value="Unassembled WGS sequence"/>
</dbReference>
<keyword evidence="3" id="KW-1185">Reference proteome</keyword>
<comment type="caution">
    <text evidence="2">The sequence shown here is derived from an EMBL/GenBank/DDBJ whole genome shotgun (WGS) entry which is preliminary data.</text>
</comment>
<evidence type="ECO:0000313" key="2">
    <source>
        <dbReference type="EMBL" id="KAL0948752.1"/>
    </source>
</evidence>
<feature type="compositionally biased region" description="Polar residues" evidence="1">
    <location>
        <begin position="743"/>
        <end position="754"/>
    </location>
</feature>
<gene>
    <name evidence="2" type="ORF">HGRIS_008885</name>
</gene>
<organism evidence="2 3">
    <name type="scientific">Hohenbuehelia grisea</name>
    <dbReference type="NCBI Taxonomy" id="104357"/>
    <lineage>
        <taxon>Eukaryota</taxon>
        <taxon>Fungi</taxon>
        <taxon>Dikarya</taxon>
        <taxon>Basidiomycota</taxon>
        <taxon>Agaricomycotina</taxon>
        <taxon>Agaricomycetes</taxon>
        <taxon>Agaricomycetidae</taxon>
        <taxon>Agaricales</taxon>
        <taxon>Pleurotineae</taxon>
        <taxon>Pleurotaceae</taxon>
        <taxon>Hohenbuehelia</taxon>
    </lineage>
</organism>
<accession>A0ABR3IZV8</accession>
<evidence type="ECO:0000313" key="3">
    <source>
        <dbReference type="Proteomes" id="UP001556367"/>
    </source>
</evidence>
<dbReference type="EMBL" id="JASNQZ010000012">
    <property type="protein sequence ID" value="KAL0948752.1"/>
    <property type="molecule type" value="Genomic_DNA"/>
</dbReference>
<name>A0ABR3IZV8_9AGAR</name>
<evidence type="ECO:0000256" key="1">
    <source>
        <dbReference type="SAM" id="MobiDB-lite"/>
    </source>
</evidence>
<feature type="compositionally biased region" description="Basic and acidic residues" evidence="1">
    <location>
        <begin position="714"/>
        <end position="726"/>
    </location>
</feature>
<protein>
    <submittedName>
        <fullName evidence="2">Uncharacterized protein</fullName>
    </submittedName>
</protein>
<reference evidence="3" key="1">
    <citation type="submission" date="2024-06" db="EMBL/GenBank/DDBJ databases">
        <title>Multi-omics analyses provide insights into the biosynthesis of the anticancer antibiotic pleurotin in Hohenbuehelia grisea.</title>
        <authorList>
            <person name="Weaver J.A."/>
            <person name="Alberti F."/>
        </authorList>
    </citation>
    <scope>NUCLEOTIDE SEQUENCE [LARGE SCALE GENOMIC DNA]</scope>
    <source>
        <strain evidence="3">T-177</strain>
    </source>
</reference>
<feature type="region of interest" description="Disordered" evidence="1">
    <location>
        <begin position="714"/>
        <end position="766"/>
    </location>
</feature>
<sequence>MLGIRIPSTTVWMDPGLASDVCEESTKITREVTVDRVEYLSEIPSVWPVFRTKTAVVVDLRDSKFDFRDKHGDLLSADALIKNKDRDSSKGTTGCGDSTVKLSIFTGEFIECYRSHLSCSGCTFCEHIDPALVPTERYELDPTCFSQLVTSQIKSRVAEESSANHYTLIFFFILQNKQCDGVDANGVACAGAPVLKQNGAGGHFIGCSGWTPKSRQHRTLKIPSNVDTGLLSKLFLGQDLPTSMQKCTRIIPPHIGARLKQCPYPHQSNGQRSVMVHHNCPAKRNIYVPVDKSLRMACVVPDHTKPHSHPVLPPTKTSYEISQLYAECVKACGAVSATVKSVENALSTKLLMSGKTPSLFNPALHSTRKKQTMIRKEMAAQYPGGTGLAGVFELRKKSIDKPRSEQYIHMIQTTPSGGHLIFTFVPFLLNLIHKTVSFQVDTTFKRTIGDMKEWELVIWFTAVLQAVTIGRVYTDQADREQYKTIFEGLQQLVYDLTGRKMLFQRLSEGGNLLTMGVDMEAAQVLGAGDAFLPTNEPEYSKIHTDDPEEIVQYFVRACATHVSRGIRDLQSLVSPSDYQRLKNVPHIKSDDEFNSFNSWIHGLGIEKITNWWLHKKQHRWMIPSIVQSRSKISAEHWMITQASTNMNESQHKWTNGETGTGLSLAAAIVSAQIVDERVAHELIDKLNTGVLRNSRNDLLNRMGRSVTRSLKALEKARQVEDDREAQANKPSKPKRKKQACAAESSSSGRAPTTKSKGKAREVAHPYSNAPERAITPRLATASELTIPTRPQMGPLAAPMEGDVPAAPYGATSASSAPPWVQLKPMATFPIILPQASGSEVTIEMLNDIHGDPNPFLLPDWDMEQTFDSFLSSFEPYDGVFDPSFNS</sequence>